<feature type="compositionally biased region" description="Basic and acidic residues" evidence="8">
    <location>
        <begin position="1413"/>
        <end position="1432"/>
    </location>
</feature>
<keyword evidence="4 9" id="KW-1133">Transmembrane helix</keyword>
<dbReference type="PANTHER" id="PTHR46022">
    <property type="entry name" value="PROTEIN PATCHED"/>
    <property type="match status" value="1"/>
</dbReference>
<evidence type="ECO:0000256" key="6">
    <source>
        <dbReference type="ARBA" id="ARBA00023170"/>
    </source>
</evidence>
<dbReference type="InterPro" id="IPR004766">
    <property type="entry name" value="TM_rcpt_patched"/>
</dbReference>
<reference evidence="11 12" key="1">
    <citation type="submission" date="2020-04" db="EMBL/GenBank/DDBJ databases">
        <title>Chromosome-level genome assembly of a cyprinid fish Onychostoma macrolepis by integration of Nanopore Sequencing, Bionano and Hi-C technology.</title>
        <authorList>
            <person name="Wang D."/>
        </authorList>
    </citation>
    <scope>NUCLEOTIDE SEQUENCE [LARGE SCALE GENOMIC DNA]</scope>
    <source>
        <strain evidence="11">SWU-2019</strain>
        <tissue evidence="11">Muscle</tissue>
    </source>
</reference>
<dbReference type="InterPro" id="IPR053958">
    <property type="entry name" value="HMGCR/SNAP/NPC1-like_SSD"/>
</dbReference>
<dbReference type="FunFam" id="1.20.1640.10:FF:000003">
    <property type="entry name" value="protein patched homolog 1"/>
    <property type="match status" value="1"/>
</dbReference>
<dbReference type="SUPFAM" id="SSF82866">
    <property type="entry name" value="Multidrug efflux transporter AcrB transmembrane domain"/>
    <property type="match status" value="2"/>
</dbReference>
<dbReference type="InterPro" id="IPR000731">
    <property type="entry name" value="SSD"/>
</dbReference>
<accession>A0A7J6CS81</accession>
<name>A0A7J6CS81_9TELE</name>
<evidence type="ECO:0000313" key="12">
    <source>
        <dbReference type="Proteomes" id="UP000579812"/>
    </source>
</evidence>
<feature type="compositionally biased region" description="Basic and acidic residues" evidence="8">
    <location>
        <begin position="11"/>
        <end position="20"/>
    </location>
</feature>
<dbReference type="PROSITE" id="PS50156">
    <property type="entry name" value="SSD"/>
    <property type="match status" value="1"/>
</dbReference>
<protein>
    <recommendedName>
        <fullName evidence="10">SSD domain-containing protein</fullName>
    </recommendedName>
</protein>
<evidence type="ECO:0000256" key="7">
    <source>
        <dbReference type="ARBA" id="ARBA00023180"/>
    </source>
</evidence>
<evidence type="ECO:0000256" key="2">
    <source>
        <dbReference type="ARBA" id="ARBA00005585"/>
    </source>
</evidence>
<dbReference type="GO" id="GO:0005119">
    <property type="term" value="F:smoothened binding"/>
    <property type="evidence" value="ECO:0007669"/>
    <property type="project" value="TreeGrafter"/>
</dbReference>
<evidence type="ECO:0000256" key="5">
    <source>
        <dbReference type="ARBA" id="ARBA00023136"/>
    </source>
</evidence>
<evidence type="ECO:0000313" key="11">
    <source>
        <dbReference type="EMBL" id="KAF4109864.1"/>
    </source>
</evidence>
<feature type="compositionally biased region" description="Polar residues" evidence="8">
    <location>
        <begin position="1"/>
        <end position="10"/>
    </location>
</feature>
<comment type="caution">
    <text evidence="11">The sequence shown here is derived from an EMBL/GenBank/DDBJ whole genome shotgun (WGS) entry which is preliminary data.</text>
</comment>
<dbReference type="PANTHER" id="PTHR46022:SF5">
    <property type="entry name" value="PROTEIN PATCHED HOMOLOG 1"/>
    <property type="match status" value="1"/>
</dbReference>
<evidence type="ECO:0000256" key="8">
    <source>
        <dbReference type="SAM" id="MobiDB-lite"/>
    </source>
</evidence>
<feature type="compositionally biased region" description="Polar residues" evidence="8">
    <location>
        <begin position="1199"/>
        <end position="1233"/>
    </location>
</feature>
<feature type="region of interest" description="Disordered" evidence="8">
    <location>
        <begin position="1"/>
        <end position="26"/>
    </location>
</feature>
<feature type="transmembrane region" description="Helical" evidence="9">
    <location>
        <begin position="562"/>
        <end position="585"/>
    </location>
</feature>
<feature type="region of interest" description="Disordered" evidence="8">
    <location>
        <begin position="676"/>
        <end position="696"/>
    </location>
</feature>
<evidence type="ECO:0000256" key="4">
    <source>
        <dbReference type="ARBA" id="ARBA00022989"/>
    </source>
</evidence>
<keyword evidence="6" id="KW-0675">Receptor</keyword>
<keyword evidence="3 9" id="KW-0812">Transmembrane</keyword>
<dbReference type="Pfam" id="PF12349">
    <property type="entry name" value="Sterol-sensing"/>
    <property type="match status" value="1"/>
</dbReference>
<dbReference type="EMBL" id="JAAMOB010000008">
    <property type="protein sequence ID" value="KAF4109864.1"/>
    <property type="molecule type" value="Genomic_DNA"/>
</dbReference>
<dbReference type="GO" id="GO:0005886">
    <property type="term" value="C:plasma membrane"/>
    <property type="evidence" value="ECO:0007669"/>
    <property type="project" value="TreeGrafter"/>
</dbReference>
<feature type="compositionally biased region" description="Polar residues" evidence="8">
    <location>
        <begin position="1284"/>
        <end position="1298"/>
    </location>
</feature>
<feature type="transmembrane region" description="Helical" evidence="9">
    <location>
        <begin position="1105"/>
        <end position="1130"/>
    </location>
</feature>
<keyword evidence="5 9" id="KW-0472">Membrane</keyword>
<dbReference type="GO" id="GO:0045879">
    <property type="term" value="P:negative regulation of smoothened signaling pathway"/>
    <property type="evidence" value="ECO:0007669"/>
    <property type="project" value="TreeGrafter"/>
</dbReference>
<keyword evidence="12" id="KW-1185">Reference proteome</keyword>
<evidence type="ECO:0000256" key="3">
    <source>
        <dbReference type="ARBA" id="ARBA00022692"/>
    </source>
</evidence>
<feature type="transmembrane region" description="Helical" evidence="9">
    <location>
        <begin position="428"/>
        <end position="447"/>
    </location>
</feature>
<feature type="transmembrane region" description="Helical" evidence="9">
    <location>
        <begin position="459"/>
        <end position="484"/>
    </location>
</feature>
<feature type="transmembrane region" description="Helical" evidence="9">
    <location>
        <begin position="533"/>
        <end position="556"/>
    </location>
</feature>
<dbReference type="NCBIfam" id="TIGR00918">
    <property type="entry name" value="2A060602"/>
    <property type="match status" value="1"/>
</dbReference>
<feature type="region of interest" description="Disordered" evidence="8">
    <location>
        <begin position="1176"/>
        <end position="1366"/>
    </location>
</feature>
<feature type="transmembrane region" description="Helical" evidence="9">
    <location>
        <begin position="1068"/>
        <end position="1093"/>
    </location>
</feature>
<evidence type="ECO:0000259" key="10">
    <source>
        <dbReference type="PROSITE" id="PS50156"/>
    </source>
</evidence>
<feature type="transmembrane region" description="Helical" evidence="9">
    <location>
        <begin position="490"/>
        <end position="512"/>
    </location>
</feature>
<evidence type="ECO:0000256" key="9">
    <source>
        <dbReference type="SAM" id="Phobius"/>
    </source>
</evidence>
<feature type="transmembrane region" description="Helical" evidence="9">
    <location>
        <begin position="1015"/>
        <end position="1036"/>
    </location>
</feature>
<dbReference type="Proteomes" id="UP000579812">
    <property type="component" value="Unassembled WGS sequence"/>
</dbReference>
<dbReference type="GO" id="GO:0008158">
    <property type="term" value="F:hedgehog receptor activity"/>
    <property type="evidence" value="ECO:0007669"/>
    <property type="project" value="InterPro"/>
</dbReference>
<feature type="transmembrane region" description="Helical" evidence="9">
    <location>
        <begin position="1043"/>
        <end position="1062"/>
    </location>
</feature>
<feature type="region of interest" description="Disordered" evidence="8">
    <location>
        <begin position="1384"/>
        <end position="1452"/>
    </location>
</feature>
<proteinExistence type="inferred from homology"/>
<feature type="compositionally biased region" description="Polar residues" evidence="8">
    <location>
        <begin position="1351"/>
        <end position="1360"/>
    </location>
</feature>
<dbReference type="GO" id="GO:0097108">
    <property type="term" value="F:hedgehog family protein binding"/>
    <property type="evidence" value="ECO:0007669"/>
    <property type="project" value="TreeGrafter"/>
</dbReference>
<dbReference type="FunFam" id="1.20.1640.10:FF:000007">
    <property type="entry name" value="Protein patched homolog 1"/>
    <property type="match status" value="1"/>
</dbReference>
<feature type="transmembrane region" description="Helical" evidence="9">
    <location>
        <begin position="739"/>
        <end position="756"/>
    </location>
</feature>
<gene>
    <name evidence="11" type="ORF">G5714_009116</name>
</gene>
<feature type="domain" description="SSD" evidence="10">
    <location>
        <begin position="427"/>
        <end position="587"/>
    </location>
</feature>
<evidence type="ECO:0000256" key="1">
    <source>
        <dbReference type="ARBA" id="ARBA00004141"/>
    </source>
</evidence>
<comment type="subcellular location">
    <subcellularLocation>
        <location evidence="1">Membrane</location>
        <topology evidence="1">Multi-pass membrane protein</topology>
    </subcellularLocation>
</comment>
<dbReference type="Gene3D" id="1.20.1640.10">
    <property type="entry name" value="Multidrug efflux transporter AcrB transmembrane domain"/>
    <property type="match status" value="2"/>
</dbReference>
<comment type="similarity">
    <text evidence="2">Belongs to the patched family.</text>
</comment>
<sequence length="1452" mass="161723">MASAVNVSSEQENRDPDRPRLTRRNRGNYRTAAADLEYLQRPSYCDAAFALEQISEGKATGRKAPLWLRAKFQRLLFKLGCYIQKNCGKFLVVGLLIFGAFAVGLRAANLETDVEKLWVEVGGRVNQELKYTRQKIGEEAMFSPQLMIQTPRQEGANILTVEALKQHLDSAIKASRVHVYMYNRQWKLEHLCYKSGELVTETNFVDQIIEKLHPCLIITPLDCFWEGAKLHSGTVYLPGKDPVQWTNFDPMGFIAELKMLKYPVDSWEEMLVKAEVGHGYMDRPCLNPADPDCPLSAPNKNMTRPFDVARVLTGGCYGLSKKYMHWQEELIVGGTKKNDSGKLLSAQALQTMFQLMTPKQMYEHLKGYEEVSHINWNEDKAAAILEAWQRRYSEVVQQSVSVNSSQKVLTFTTTTLEDILKSFSDVSVIRIASGYLLMLAYACLTMLRWDCAKSQGAVGLAGVLLVTLSVAAGLGLCSLLGISFNAATTQVLPFLALGVGVDDVFLLAHAFSETGQNKRIPFEDRTGECLKRTGASVALTSISNVTAFFMAALIPIPALRAFSLQAAVVVVFNFAMVLLIFPAILSMDLYRREDRRFDIFCCFVSPCANRVIQLEPQAAYTDSSAESSCYSPPPSYSSHSFAQHTQITMQSTVQLRTEYDPRTQAYYTTAEPHSHISVQPYAPNPNPNPNPTTTTTTATTAAVQGQDRLLMQHPARVLTARAPHETCYLNLGSRPTTKVVVIFLFLALLGVSLYGTTRVRDGLELTDIVPRETGEYDFIRAQFRYFSFYNMYVVTQKADYAQIQPQLYELHQRFGTVKYVLREENGQLPHMWLHYFRDWLQGLQEAFDKDWQAGRITQGNYRNGSDDGVLAYKLLVQTGRRDKPVNMNLLTRQRLVSTDGIVNPNAFYIYLTAWVSNDPVAYAASQASIRPHPPEWLHDRTDSIPVSRLNIPAAEPIEYAQFPFYLNGLRETPQFVEAIESVRSICSNYSRQGLSSYPNGYPFLFWEQYVGLRHWLLLSISVVLACTFLVCAVFLLNPWTAGIIVLVLSLMTVELFGMMGLIGIKLSAVPVVILIASVGIGVEFTVHVALAFLTAIGDRNKRAILALEHMFAPVLDGAFSTLLGVLMLAGSEFDFIVRYFFAVLAILTVLGVLNGLVLLPVLLSYFGPYPEVSPVDGRSRLPTPSPEPPPQVVRFTMRPSHTTPGAGSDSSDSEYGSNTTVSGISQELQQYDLQPNRGRSARLEEVRIATGGRQGSRQVELPVFPPNSDDSRQQQPPQHYRSTHLPSSQDAGPQSSKRYCSRDPKRDFGSGPPPPPHRPRMDAFETATEPGGCSGPNHRERSGAHRPRSHNLYTHPSHPSTGPAYCQPITTVTASASVTVAVHSGMPGQSPAYPSYPSNDSYHTSEDVYTDPHFSDPHVPFDKTSDSSKTEGMELQDLEYDTPNVCHTRPSS</sequence>
<keyword evidence="7" id="KW-0325">Glycoprotein</keyword>
<feature type="transmembrane region" description="Helical" evidence="9">
    <location>
        <begin position="1136"/>
        <end position="1163"/>
    </location>
</feature>
<organism evidence="11 12">
    <name type="scientific">Onychostoma macrolepis</name>
    <dbReference type="NCBI Taxonomy" id="369639"/>
    <lineage>
        <taxon>Eukaryota</taxon>
        <taxon>Metazoa</taxon>
        <taxon>Chordata</taxon>
        <taxon>Craniata</taxon>
        <taxon>Vertebrata</taxon>
        <taxon>Euteleostomi</taxon>
        <taxon>Actinopterygii</taxon>
        <taxon>Neopterygii</taxon>
        <taxon>Teleostei</taxon>
        <taxon>Ostariophysi</taxon>
        <taxon>Cypriniformes</taxon>
        <taxon>Cyprinidae</taxon>
        <taxon>Acrossocheilinae</taxon>
        <taxon>Onychostoma</taxon>
    </lineage>
</organism>